<proteinExistence type="predicted"/>
<evidence type="ECO:0000313" key="3">
    <source>
        <dbReference type="Proteomes" id="UP000784294"/>
    </source>
</evidence>
<reference evidence="2" key="1">
    <citation type="submission" date="2018-11" db="EMBL/GenBank/DDBJ databases">
        <authorList>
            <consortium name="Pathogen Informatics"/>
        </authorList>
    </citation>
    <scope>NUCLEOTIDE SEQUENCE</scope>
</reference>
<accession>A0A448XCE4</accession>
<gene>
    <name evidence="2" type="ORF">PXEA_LOCUS26917</name>
</gene>
<keyword evidence="3" id="KW-1185">Reference proteome</keyword>
<name>A0A448XCE4_9PLAT</name>
<sequence>MSDLCFSSNKTRKSCSLQVGWRQLLRTPRTCAKTGADCCEAEEDITTRLKRVQNASVFQSVPPPDNSSSSTQFVKTAEDDAI</sequence>
<feature type="region of interest" description="Disordered" evidence="1">
    <location>
        <begin position="57"/>
        <end position="82"/>
    </location>
</feature>
<organism evidence="2 3">
    <name type="scientific">Protopolystoma xenopodis</name>
    <dbReference type="NCBI Taxonomy" id="117903"/>
    <lineage>
        <taxon>Eukaryota</taxon>
        <taxon>Metazoa</taxon>
        <taxon>Spiralia</taxon>
        <taxon>Lophotrochozoa</taxon>
        <taxon>Platyhelminthes</taxon>
        <taxon>Monogenea</taxon>
        <taxon>Polyopisthocotylea</taxon>
        <taxon>Polystomatidea</taxon>
        <taxon>Polystomatidae</taxon>
        <taxon>Protopolystoma</taxon>
    </lineage>
</organism>
<evidence type="ECO:0000256" key="1">
    <source>
        <dbReference type="SAM" id="MobiDB-lite"/>
    </source>
</evidence>
<evidence type="ECO:0000313" key="2">
    <source>
        <dbReference type="EMBL" id="VEL33477.1"/>
    </source>
</evidence>
<dbReference type="Proteomes" id="UP000784294">
    <property type="component" value="Unassembled WGS sequence"/>
</dbReference>
<dbReference type="EMBL" id="CAAALY010245849">
    <property type="protein sequence ID" value="VEL33477.1"/>
    <property type="molecule type" value="Genomic_DNA"/>
</dbReference>
<protein>
    <submittedName>
        <fullName evidence="2">Uncharacterized protein</fullName>
    </submittedName>
</protein>
<comment type="caution">
    <text evidence="2">The sequence shown here is derived from an EMBL/GenBank/DDBJ whole genome shotgun (WGS) entry which is preliminary data.</text>
</comment>
<dbReference type="AlphaFoldDB" id="A0A448XCE4"/>